<sequence length="71" mass="7499">LSTKVSSKYLAISGIVDEVGGKILETSNRKTTIESNTDIVSVIFSPESVGRKNTAILKNAINTVGMISTTV</sequence>
<name>A0A0R3QIK8_9BILA</name>
<reference evidence="1" key="1">
    <citation type="submission" date="2017-02" db="UniProtKB">
        <authorList>
            <consortium name="WormBaseParasite"/>
        </authorList>
    </citation>
    <scope>IDENTIFICATION</scope>
</reference>
<organism evidence="1">
    <name type="scientific">Brugia timori</name>
    <dbReference type="NCBI Taxonomy" id="42155"/>
    <lineage>
        <taxon>Eukaryota</taxon>
        <taxon>Metazoa</taxon>
        <taxon>Ecdysozoa</taxon>
        <taxon>Nematoda</taxon>
        <taxon>Chromadorea</taxon>
        <taxon>Rhabditida</taxon>
        <taxon>Spirurina</taxon>
        <taxon>Spiruromorpha</taxon>
        <taxon>Filarioidea</taxon>
        <taxon>Onchocercidae</taxon>
        <taxon>Brugia</taxon>
    </lineage>
</organism>
<accession>A0A0R3QIK8</accession>
<dbReference type="WBParaSite" id="BTMF_0000624801-mRNA-1">
    <property type="protein sequence ID" value="BTMF_0000624801-mRNA-1"/>
    <property type="gene ID" value="BTMF_0000624801"/>
</dbReference>
<evidence type="ECO:0000313" key="1">
    <source>
        <dbReference type="WBParaSite" id="BTMF_0000624801-mRNA-1"/>
    </source>
</evidence>
<dbReference type="AlphaFoldDB" id="A0A0R3QIK8"/>
<proteinExistence type="predicted"/>
<protein>
    <submittedName>
        <fullName evidence="1">KH_dom_type_1 domain-containing protein</fullName>
    </submittedName>
</protein>